<dbReference type="Proteomes" id="UP000499080">
    <property type="component" value="Unassembled WGS sequence"/>
</dbReference>
<gene>
    <name evidence="1" type="ORF">AVEN_83189_1</name>
</gene>
<proteinExistence type="predicted"/>
<name>A0A4Y2AMT7_ARAVE</name>
<evidence type="ECO:0000313" key="1">
    <source>
        <dbReference type="EMBL" id="GBL81133.1"/>
    </source>
</evidence>
<dbReference type="EMBL" id="BGPR01000024">
    <property type="protein sequence ID" value="GBL81133.1"/>
    <property type="molecule type" value="Genomic_DNA"/>
</dbReference>
<comment type="caution">
    <text evidence="1">The sequence shown here is derived from an EMBL/GenBank/DDBJ whole genome shotgun (WGS) entry which is preliminary data.</text>
</comment>
<protein>
    <submittedName>
        <fullName evidence="1">Uncharacterized protein</fullName>
    </submittedName>
</protein>
<keyword evidence="2" id="KW-1185">Reference proteome</keyword>
<reference evidence="1 2" key="1">
    <citation type="journal article" date="2019" name="Sci. Rep.">
        <title>Orb-weaving spider Araneus ventricosus genome elucidates the spidroin gene catalogue.</title>
        <authorList>
            <person name="Kono N."/>
            <person name="Nakamura H."/>
            <person name="Ohtoshi R."/>
            <person name="Moran D.A.P."/>
            <person name="Shinohara A."/>
            <person name="Yoshida Y."/>
            <person name="Fujiwara M."/>
            <person name="Mori M."/>
            <person name="Tomita M."/>
            <person name="Arakawa K."/>
        </authorList>
    </citation>
    <scope>NUCLEOTIDE SEQUENCE [LARGE SCALE GENOMIC DNA]</scope>
</reference>
<organism evidence="1 2">
    <name type="scientific">Araneus ventricosus</name>
    <name type="common">Orbweaver spider</name>
    <name type="synonym">Epeira ventricosa</name>
    <dbReference type="NCBI Taxonomy" id="182803"/>
    <lineage>
        <taxon>Eukaryota</taxon>
        <taxon>Metazoa</taxon>
        <taxon>Ecdysozoa</taxon>
        <taxon>Arthropoda</taxon>
        <taxon>Chelicerata</taxon>
        <taxon>Arachnida</taxon>
        <taxon>Araneae</taxon>
        <taxon>Araneomorphae</taxon>
        <taxon>Entelegynae</taxon>
        <taxon>Araneoidea</taxon>
        <taxon>Araneidae</taxon>
        <taxon>Araneus</taxon>
    </lineage>
</organism>
<evidence type="ECO:0000313" key="2">
    <source>
        <dbReference type="Proteomes" id="UP000499080"/>
    </source>
</evidence>
<dbReference type="AlphaFoldDB" id="A0A4Y2AMT7"/>
<sequence>MLRWPSVYLCITEENKAMGKECAIDFGGTSTFRDRHFFLARCVLSEYLDACGTGVIRRATEREPDMRAHAHYRRLPVGVVIGLIVAIRLVKDIFDLIDIAGKDVGHSLARFLKFMQERKESMQIDQFMILLSKNI</sequence>
<accession>A0A4Y2AMT7</accession>